<feature type="region of interest" description="Disordered" evidence="1">
    <location>
        <begin position="208"/>
        <end position="255"/>
    </location>
</feature>
<evidence type="ECO:0000313" key="3">
    <source>
        <dbReference type="Proteomes" id="UP000717328"/>
    </source>
</evidence>
<reference evidence="2" key="1">
    <citation type="submission" date="2021-02" db="EMBL/GenBank/DDBJ databases">
        <authorList>
            <person name="Nieuwenhuis M."/>
            <person name="Van De Peppel L.J.J."/>
        </authorList>
    </citation>
    <scope>NUCLEOTIDE SEQUENCE</scope>
    <source>
        <strain evidence="2">D49</strain>
    </source>
</reference>
<sequence>MVGHLVTADEPGVNVNRQPSVYATAIYNRGFRPLANTLATITFDMPLRTAFVTTAAHIAPSIRQAPSIIDERQPSGDLPPTTPPKKEGSTDSSKKAKLAAQCHCVGSLTCPSPSGWYWLVVGREFANADCMRALRLLPLLLACQSRRFEYIFRFLSVRVGPNIAVFFLIILHQGEAEILSLTDNVLPKRLGPKSAPKIYAWPRRTTAGIPRSTASSPRCTSSAAASGSKRKKQGSKDFSKKAKLAAIKAPHNAAA</sequence>
<protein>
    <submittedName>
        <fullName evidence="2">Uncharacterized protein</fullName>
    </submittedName>
</protein>
<feature type="compositionally biased region" description="Basic and acidic residues" evidence="1">
    <location>
        <begin position="84"/>
        <end position="93"/>
    </location>
</feature>
<dbReference type="EMBL" id="JABCKI010006415">
    <property type="protein sequence ID" value="KAG5634432.1"/>
    <property type="molecule type" value="Genomic_DNA"/>
</dbReference>
<reference evidence="2" key="2">
    <citation type="submission" date="2021-10" db="EMBL/GenBank/DDBJ databases">
        <title>Phylogenomics reveals ancestral predisposition of the termite-cultivated fungus Termitomyces towards a domesticated lifestyle.</title>
        <authorList>
            <person name="Auxier B."/>
            <person name="Grum-Grzhimaylo A."/>
            <person name="Cardenas M.E."/>
            <person name="Lodge J.D."/>
            <person name="Laessoe T."/>
            <person name="Pedersen O."/>
            <person name="Smith M.E."/>
            <person name="Kuyper T.W."/>
            <person name="Franco-Molano E.A."/>
            <person name="Baroni T.J."/>
            <person name="Aanen D.K."/>
        </authorList>
    </citation>
    <scope>NUCLEOTIDE SEQUENCE</scope>
    <source>
        <strain evidence="2">D49</strain>
    </source>
</reference>
<dbReference type="AlphaFoldDB" id="A0A9P7FSP9"/>
<organism evidence="2 3">
    <name type="scientific">Sphagnurus paluster</name>
    <dbReference type="NCBI Taxonomy" id="117069"/>
    <lineage>
        <taxon>Eukaryota</taxon>
        <taxon>Fungi</taxon>
        <taxon>Dikarya</taxon>
        <taxon>Basidiomycota</taxon>
        <taxon>Agaricomycotina</taxon>
        <taxon>Agaricomycetes</taxon>
        <taxon>Agaricomycetidae</taxon>
        <taxon>Agaricales</taxon>
        <taxon>Tricholomatineae</taxon>
        <taxon>Lyophyllaceae</taxon>
        <taxon>Sphagnurus</taxon>
    </lineage>
</organism>
<evidence type="ECO:0000313" key="2">
    <source>
        <dbReference type="EMBL" id="KAG5634432.1"/>
    </source>
</evidence>
<comment type="caution">
    <text evidence="2">The sequence shown here is derived from an EMBL/GenBank/DDBJ whole genome shotgun (WGS) entry which is preliminary data.</text>
</comment>
<dbReference type="Proteomes" id="UP000717328">
    <property type="component" value="Unassembled WGS sequence"/>
</dbReference>
<gene>
    <name evidence="2" type="ORF">H0H81_002019</name>
</gene>
<keyword evidence="3" id="KW-1185">Reference proteome</keyword>
<accession>A0A9P7FSP9</accession>
<evidence type="ECO:0000256" key="1">
    <source>
        <dbReference type="SAM" id="MobiDB-lite"/>
    </source>
</evidence>
<feature type="region of interest" description="Disordered" evidence="1">
    <location>
        <begin position="69"/>
        <end position="93"/>
    </location>
</feature>
<name>A0A9P7FSP9_9AGAR</name>
<proteinExistence type="predicted"/>